<dbReference type="PANTHER" id="PTHR34215:SF1">
    <property type="entry name" value="YLXR DOMAIN-CONTAINING PROTEIN"/>
    <property type="match status" value="1"/>
</dbReference>
<organism evidence="2 3">
    <name type="scientific">Bartonella apis</name>
    <dbReference type="NCBI Taxonomy" id="1686310"/>
    <lineage>
        <taxon>Bacteria</taxon>
        <taxon>Pseudomonadati</taxon>
        <taxon>Pseudomonadota</taxon>
        <taxon>Alphaproteobacteria</taxon>
        <taxon>Hyphomicrobiales</taxon>
        <taxon>Bartonellaceae</taxon>
        <taxon>Bartonella</taxon>
    </lineage>
</organism>
<gene>
    <name evidence="2" type="ORF">PEB0149_021050</name>
</gene>
<evidence type="ECO:0000259" key="1">
    <source>
        <dbReference type="Pfam" id="PF04296"/>
    </source>
</evidence>
<dbReference type="CDD" id="cd00279">
    <property type="entry name" value="YlxR"/>
    <property type="match status" value="1"/>
</dbReference>
<evidence type="ECO:0000313" key="2">
    <source>
        <dbReference type="EMBL" id="OLY44633.1"/>
    </source>
</evidence>
<dbReference type="Proteomes" id="UP000187344">
    <property type="component" value="Unassembled WGS sequence"/>
</dbReference>
<feature type="domain" description="YlxR" evidence="1">
    <location>
        <begin position="4"/>
        <end position="69"/>
    </location>
</feature>
<name>A0A1R0FCA9_9HYPH</name>
<dbReference type="SUPFAM" id="SSF64376">
    <property type="entry name" value="YlxR-like"/>
    <property type="match status" value="1"/>
</dbReference>
<reference evidence="2 3" key="1">
    <citation type="submission" date="2016-12" db="EMBL/GenBank/DDBJ databases">
        <title>Comparative genomics of Bartonella apis.</title>
        <authorList>
            <person name="Engel P."/>
        </authorList>
    </citation>
    <scope>NUCLEOTIDE SEQUENCE [LARGE SCALE GENOMIC DNA]</scope>
    <source>
        <strain evidence="2 3">PEB0149</strain>
    </source>
</reference>
<dbReference type="InterPro" id="IPR007393">
    <property type="entry name" value="YlxR_dom"/>
</dbReference>
<dbReference type="SUPFAM" id="SSF55315">
    <property type="entry name" value="L30e-like"/>
    <property type="match status" value="1"/>
</dbReference>
<sequence>MNDRTCILTRKSGDAHELIRFVAGPDGHLVPDIKADLPGRGAWISASKSVLEEAIKRKAFTHSLKTDIIVDQGLVELVDKLLVKAALGRLALARKAGAVVTGATKVEQAIRSGEACLVLHSKEAAFDGKRKIEQAIYSVKRPDKQDIPVVTLFNSDEMGVAFGDNPVVHAALLNLKLAQGFIKTVQRLVAYRDGKH</sequence>
<dbReference type="Gene3D" id="3.30.1230.10">
    <property type="entry name" value="YlxR-like"/>
    <property type="match status" value="1"/>
</dbReference>
<dbReference type="NCBIfam" id="NF006622">
    <property type="entry name" value="PRK09190.1"/>
    <property type="match status" value="1"/>
</dbReference>
<dbReference type="PANTHER" id="PTHR34215">
    <property type="entry name" value="BLL0784 PROTEIN"/>
    <property type="match status" value="1"/>
</dbReference>
<protein>
    <recommendedName>
        <fullName evidence="1">YlxR domain-containing protein</fullName>
    </recommendedName>
</protein>
<evidence type="ECO:0000313" key="3">
    <source>
        <dbReference type="Proteomes" id="UP000187344"/>
    </source>
</evidence>
<comment type="caution">
    <text evidence="2">The sequence shown here is derived from an EMBL/GenBank/DDBJ whole genome shotgun (WGS) entry which is preliminary data.</text>
</comment>
<dbReference type="Gene3D" id="3.30.1330.30">
    <property type="match status" value="1"/>
</dbReference>
<dbReference type="InterPro" id="IPR037465">
    <property type="entry name" value="YlxR"/>
</dbReference>
<dbReference type="InterPro" id="IPR035931">
    <property type="entry name" value="YlxR-like_sf"/>
</dbReference>
<dbReference type="Pfam" id="PF04296">
    <property type="entry name" value="YlxR"/>
    <property type="match status" value="1"/>
</dbReference>
<accession>A0A1R0FCA9</accession>
<proteinExistence type="predicted"/>
<dbReference type="AlphaFoldDB" id="A0A1R0FCA9"/>
<dbReference type="InterPro" id="IPR029064">
    <property type="entry name" value="Ribosomal_eL30-like_sf"/>
</dbReference>
<dbReference type="EMBL" id="LXYT01000001">
    <property type="protein sequence ID" value="OLY44633.1"/>
    <property type="molecule type" value="Genomic_DNA"/>
</dbReference>
<keyword evidence="3" id="KW-1185">Reference proteome</keyword>